<dbReference type="EMBL" id="CP037939">
    <property type="protein sequence ID" value="QBR46699.1"/>
    <property type="molecule type" value="Genomic_DNA"/>
</dbReference>
<organism evidence="4 5">
    <name type="scientific">Leuconostoc kimchii</name>
    <dbReference type="NCBI Taxonomy" id="136609"/>
    <lineage>
        <taxon>Bacteria</taxon>
        <taxon>Bacillati</taxon>
        <taxon>Bacillota</taxon>
        <taxon>Bacilli</taxon>
        <taxon>Lactobacillales</taxon>
        <taxon>Lactobacillaceae</taxon>
        <taxon>Leuconostoc</taxon>
    </lineage>
</organism>
<dbReference type="RefSeq" id="WP_013102782.1">
    <property type="nucleotide sequence ID" value="NZ_CP037939.1"/>
</dbReference>
<evidence type="ECO:0000256" key="1">
    <source>
        <dbReference type="ARBA" id="ARBA00023125"/>
    </source>
</evidence>
<evidence type="ECO:0000313" key="4">
    <source>
        <dbReference type="EMBL" id="QBR46699.1"/>
    </source>
</evidence>
<dbReference type="Pfam" id="PF01381">
    <property type="entry name" value="HTH_3"/>
    <property type="match status" value="1"/>
</dbReference>
<dbReference type="SMART" id="SM00530">
    <property type="entry name" value="HTH_XRE"/>
    <property type="match status" value="1"/>
</dbReference>
<accession>A0ABX5SH65</accession>
<evidence type="ECO:0000259" key="3">
    <source>
        <dbReference type="PROSITE" id="PS50943"/>
    </source>
</evidence>
<protein>
    <submittedName>
        <fullName evidence="4">XRE family transcriptional regulator</fullName>
    </submittedName>
</protein>
<gene>
    <name evidence="4" type="ORF">EW139_00615</name>
</gene>
<dbReference type="PROSITE" id="PS50943">
    <property type="entry name" value="HTH_CROC1"/>
    <property type="match status" value="1"/>
</dbReference>
<name>A0ABX5SH65_9LACO</name>
<feature type="domain" description="HTH cro/C1-type" evidence="3">
    <location>
        <begin position="7"/>
        <end position="61"/>
    </location>
</feature>
<feature type="transmembrane region" description="Helical" evidence="2">
    <location>
        <begin position="152"/>
        <end position="170"/>
    </location>
</feature>
<dbReference type="Gene3D" id="1.10.260.40">
    <property type="entry name" value="lambda repressor-like DNA-binding domains"/>
    <property type="match status" value="1"/>
</dbReference>
<dbReference type="PANTHER" id="PTHR46558">
    <property type="entry name" value="TRACRIPTIONAL REGULATORY PROTEIN-RELATED-RELATED"/>
    <property type="match status" value="1"/>
</dbReference>
<dbReference type="Proteomes" id="UP000295756">
    <property type="component" value="Chromosome"/>
</dbReference>
<evidence type="ECO:0000313" key="5">
    <source>
        <dbReference type="Proteomes" id="UP000295756"/>
    </source>
</evidence>
<proteinExistence type="predicted"/>
<keyword evidence="1" id="KW-0238">DNA-binding</keyword>
<dbReference type="InterPro" id="IPR010982">
    <property type="entry name" value="Lambda_DNA-bd_dom_sf"/>
</dbReference>
<reference evidence="4 5" key="1">
    <citation type="submission" date="2019-03" db="EMBL/GenBank/DDBJ databases">
        <title>Complete Genome Sequence of Leuconostoc kimchii strain NKJ218 Isolated from Homemade Kimchi.</title>
        <authorList>
            <person name="Jung J.Y."/>
            <person name="Jin H.M."/>
            <person name="Jung J.-W."/>
            <person name="Lee S.-Y."/>
            <person name="Ryu B.-G."/>
            <person name="Han S.-S."/>
            <person name="Kang H.K."/>
            <person name="Choi H.W."/>
            <person name="Chung E.J."/>
            <person name="Choi K.-M."/>
        </authorList>
    </citation>
    <scope>NUCLEOTIDE SEQUENCE [LARGE SCALE GENOMIC DNA]</scope>
    <source>
        <strain evidence="4 5">NKJ218</strain>
    </source>
</reference>
<dbReference type="SUPFAM" id="SSF47413">
    <property type="entry name" value="lambda repressor-like DNA-binding domains"/>
    <property type="match status" value="1"/>
</dbReference>
<keyword evidence="5" id="KW-1185">Reference proteome</keyword>
<dbReference type="CDD" id="cd00093">
    <property type="entry name" value="HTH_XRE"/>
    <property type="match status" value="1"/>
</dbReference>
<sequence>MTFAQIIKTKRQELNITQSELAEKLFVSNKTISNWETGKTMPDLDNVLYIAKILRISLDKLLLEDNHMIDHVKHIQEIRATRKMTWVASITNIIFFLMFSTQSFFGQLPVPFLVMMLIGAWANIWVLFHFLSKTDSLEDREPSMIKETNNKALVITALLAVIALISAVLVH</sequence>
<keyword evidence="2" id="KW-1133">Transmembrane helix</keyword>
<dbReference type="PANTHER" id="PTHR46558:SF15">
    <property type="entry name" value="HELIX-TURN-HELIX DOMAIN PROTEIN"/>
    <property type="match status" value="1"/>
</dbReference>
<keyword evidence="2" id="KW-0812">Transmembrane</keyword>
<keyword evidence="2" id="KW-0472">Membrane</keyword>
<feature type="transmembrane region" description="Helical" evidence="2">
    <location>
        <begin position="84"/>
        <end position="105"/>
    </location>
</feature>
<dbReference type="InterPro" id="IPR001387">
    <property type="entry name" value="Cro/C1-type_HTH"/>
</dbReference>
<feature type="transmembrane region" description="Helical" evidence="2">
    <location>
        <begin position="111"/>
        <end position="131"/>
    </location>
</feature>
<evidence type="ECO:0000256" key="2">
    <source>
        <dbReference type="SAM" id="Phobius"/>
    </source>
</evidence>